<dbReference type="InterPro" id="IPR007072">
    <property type="entry name" value="RNMT_CmcI"/>
</dbReference>
<dbReference type="InterPro" id="IPR029063">
    <property type="entry name" value="SAM-dependent_MTases_sf"/>
</dbReference>
<gene>
    <name evidence="3" type="ORF">LCGC14_1983100</name>
</gene>
<dbReference type="Pfam" id="PF04989">
    <property type="entry name" value="RMNT_CmcI"/>
    <property type="match status" value="1"/>
</dbReference>
<dbReference type="Pfam" id="PF01075">
    <property type="entry name" value="Glyco_transf_9"/>
    <property type="match status" value="1"/>
</dbReference>
<dbReference type="GO" id="GO:0005829">
    <property type="term" value="C:cytosol"/>
    <property type="evidence" value="ECO:0007669"/>
    <property type="project" value="TreeGrafter"/>
</dbReference>
<sequence>DTKNPDYMCITPLVNAKARGKWANYWIQRQQPLDKVADIMGKLWAQWQRRRQPLPQAQPMPNYLTLRGQPDYRPQRGIYMLGRGLGNMLMAVPAIKALARATGNQVEVTGSKAHNKSFLSLLKDERYVKSVSSGNAKDAKDAVIGGAALNYPAAIAQEKFGREADRIDIAKVRNMTSHESEQDAQAARNLGYEGPLPSGRIYCAPPPSDLPPSYVAVCMECAPRWAAGKKREYPYWEKFAQQWTGPPLVFVGKEEVPWAKDHGIDRLGDHALPVVASIIGGADAFVGIDCGLSHVAGAVGVPSLVLYGPTTSYHTGPYVGALTTLDGRHPCRSCFGRPEWESCQAPKCMSSIRPEKVVEALSRILWRRGRPLEAETAREQMRGRWYQTMAADRQPSQWPQELDALWSQVAEIQAEHVMELGVKRGGWMYVMAPAFRPGAHLIGVDLELRTVGRNGLKGALQTEGFEVDLIEGDCHTPETVEAVHAALNGAKLDILHIDDDHRLDTCLDSWRTYKPLVRSGGLVILHDAFKTSASDKKGDAVKEAIDALKDEEGTKVLRWRWIHRMRNNGSAGPGIAIAEIA</sequence>
<dbReference type="SUPFAM" id="SSF53756">
    <property type="entry name" value="UDP-Glycosyltransferase/glycogen phosphorylase"/>
    <property type="match status" value="1"/>
</dbReference>
<name>A0A0F9F8I2_9ZZZZ</name>
<dbReference type="InterPro" id="IPR051199">
    <property type="entry name" value="LPS_LOS_Heptosyltrfase"/>
</dbReference>
<dbReference type="Gene3D" id="3.40.50.150">
    <property type="entry name" value="Vaccinia Virus protein VP39"/>
    <property type="match status" value="1"/>
</dbReference>
<feature type="non-terminal residue" evidence="3">
    <location>
        <position position="1"/>
    </location>
</feature>
<dbReference type="GO" id="GO:0009244">
    <property type="term" value="P:lipopolysaccharide core region biosynthetic process"/>
    <property type="evidence" value="ECO:0007669"/>
    <property type="project" value="TreeGrafter"/>
</dbReference>
<evidence type="ECO:0008006" key="4">
    <source>
        <dbReference type="Google" id="ProtNLM"/>
    </source>
</evidence>
<evidence type="ECO:0000256" key="1">
    <source>
        <dbReference type="ARBA" id="ARBA00022676"/>
    </source>
</evidence>
<dbReference type="PANTHER" id="PTHR30160">
    <property type="entry name" value="TETRAACYLDISACCHARIDE 4'-KINASE-RELATED"/>
    <property type="match status" value="1"/>
</dbReference>
<dbReference type="Gene3D" id="3.40.50.2000">
    <property type="entry name" value="Glycogen Phosphorylase B"/>
    <property type="match status" value="1"/>
</dbReference>
<dbReference type="GO" id="GO:0008168">
    <property type="term" value="F:methyltransferase activity"/>
    <property type="evidence" value="ECO:0007669"/>
    <property type="project" value="InterPro"/>
</dbReference>
<dbReference type="EMBL" id="LAZR01022230">
    <property type="protein sequence ID" value="KKL82603.1"/>
    <property type="molecule type" value="Genomic_DNA"/>
</dbReference>
<dbReference type="AlphaFoldDB" id="A0A0F9F8I2"/>
<keyword evidence="2" id="KW-0808">Transferase</keyword>
<keyword evidence="1" id="KW-0328">Glycosyltransferase</keyword>
<evidence type="ECO:0000313" key="3">
    <source>
        <dbReference type="EMBL" id="KKL82603.1"/>
    </source>
</evidence>
<accession>A0A0F9F8I2</accession>
<comment type="caution">
    <text evidence="3">The sequence shown here is derived from an EMBL/GenBank/DDBJ whole genome shotgun (WGS) entry which is preliminary data.</text>
</comment>
<dbReference type="PANTHER" id="PTHR30160:SF1">
    <property type="entry name" value="LIPOPOLYSACCHARIDE 1,2-N-ACETYLGLUCOSAMINETRANSFERASE-RELATED"/>
    <property type="match status" value="1"/>
</dbReference>
<dbReference type="SUPFAM" id="SSF53335">
    <property type="entry name" value="S-adenosyl-L-methionine-dependent methyltransferases"/>
    <property type="match status" value="1"/>
</dbReference>
<proteinExistence type="predicted"/>
<dbReference type="GO" id="GO:0008713">
    <property type="term" value="F:ADP-heptose-lipopolysaccharide heptosyltransferase activity"/>
    <property type="evidence" value="ECO:0007669"/>
    <property type="project" value="TreeGrafter"/>
</dbReference>
<evidence type="ECO:0000256" key="2">
    <source>
        <dbReference type="ARBA" id="ARBA00022679"/>
    </source>
</evidence>
<reference evidence="3" key="1">
    <citation type="journal article" date="2015" name="Nature">
        <title>Complex archaea that bridge the gap between prokaryotes and eukaryotes.</title>
        <authorList>
            <person name="Spang A."/>
            <person name="Saw J.H."/>
            <person name="Jorgensen S.L."/>
            <person name="Zaremba-Niedzwiedzka K."/>
            <person name="Martijn J."/>
            <person name="Lind A.E."/>
            <person name="van Eijk R."/>
            <person name="Schleper C."/>
            <person name="Guy L."/>
            <person name="Ettema T.J."/>
        </authorList>
    </citation>
    <scope>NUCLEOTIDE SEQUENCE</scope>
</reference>
<dbReference type="InterPro" id="IPR002201">
    <property type="entry name" value="Glyco_trans_9"/>
</dbReference>
<protein>
    <recommendedName>
        <fullName evidence="4">Methyltransferase domain-containing protein</fullName>
    </recommendedName>
</protein>
<organism evidence="3">
    <name type="scientific">marine sediment metagenome</name>
    <dbReference type="NCBI Taxonomy" id="412755"/>
    <lineage>
        <taxon>unclassified sequences</taxon>
        <taxon>metagenomes</taxon>
        <taxon>ecological metagenomes</taxon>
    </lineage>
</organism>